<dbReference type="KEGG" id="amt:Amet_4589"/>
<dbReference type="OrthoDB" id="7959174at2"/>
<dbReference type="Pfam" id="PF04961">
    <property type="entry name" value="FTCD_C"/>
    <property type="match status" value="1"/>
</dbReference>
<organism evidence="2 3">
    <name type="scientific">Alkaliphilus metalliredigens (strain QYMF)</name>
    <dbReference type="NCBI Taxonomy" id="293826"/>
    <lineage>
        <taxon>Bacteria</taxon>
        <taxon>Bacillati</taxon>
        <taxon>Bacillota</taxon>
        <taxon>Clostridia</taxon>
        <taxon>Peptostreptococcales</taxon>
        <taxon>Natronincolaceae</taxon>
        <taxon>Alkaliphilus</taxon>
    </lineage>
</organism>
<proteinExistence type="predicted"/>
<reference evidence="3" key="1">
    <citation type="journal article" date="2016" name="Genome Announc.">
        <title>Complete genome sequence of Alkaliphilus metalliredigens strain QYMF, an alkaliphilic and metal-reducing bacterium isolated from borax-contaminated leachate ponds.</title>
        <authorList>
            <person name="Hwang C."/>
            <person name="Copeland A."/>
            <person name="Lucas S."/>
            <person name="Lapidus A."/>
            <person name="Barry K."/>
            <person name="Detter J.C."/>
            <person name="Glavina Del Rio T."/>
            <person name="Hammon N."/>
            <person name="Israni S."/>
            <person name="Dalin E."/>
            <person name="Tice H."/>
            <person name="Pitluck S."/>
            <person name="Chertkov O."/>
            <person name="Brettin T."/>
            <person name="Bruce D."/>
            <person name="Han C."/>
            <person name="Schmutz J."/>
            <person name="Larimer F."/>
            <person name="Land M.L."/>
            <person name="Hauser L."/>
            <person name="Kyrpides N."/>
            <person name="Mikhailova N."/>
            <person name="Ye Q."/>
            <person name="Zhou J."/>
            <person name="Richardson P."/>
            <person name="Fields M.W."/>
        </authorList>
    </citation>
    <scope>NUCLEOTIDE SEQUENCE [LARGE SCALE GENOMIC DNA]</scope>
    <source>
        <strain evidence="3">QYMF</strain>
    </source>
</reference>
<dbReference type="SUPFAM" id="SSF101262">
    <property type="entry name" value="Methenyltetrahydrofolate cyclohydrolase-like"/>
    <property type="match status" value="1"/>
</dbReference>
<evidence type="ECO:0000313" key="3">
    <source>
        <dbReference type="Proteomes" id="UP000001572"/>
    </source>
</evidence>
<protein>
    <submittedName>
        <fullName evidence="2">Formiminotransferase-cyclodeaminase</fullName>
    </submittedName>
</protein>
<dbReference type="EMBL" id="CP000724">
    <property type="protein sequence ID" value="ABR50660.1"/>
    <property type="molecule type" value="Genomic_DNA"/>
</dbReference>
<dbReference type="HOGENOM" id="CLU_088419_0_0_9"/>
<dbReference type="Proteomes" id="UP000001572">
    <property type="component" value="Chromosome"/>
</dbReference>
<dbReference type="GO" id="GO:0016740">
    <property type="term" value="F:transferase activity"/>
    <property type="evidence" value="ECO:0007669"/>
    <property type="project" value="UniProtKB-KW"/>
</dbReference>
<feature type="domain" description="Cyclodeaminase/cyclohydrolase" evidence="1">
    <location>
        <begin position="7"/>
        <end position="191"/>
    </location>
</feature>
<dbReference type="InterPro" id="IPR036178">
    <property type="entry name" value="Formintransfe-cycloase-like_sf"/>
</dbReference>
<sequence>MLLVHKTVEEFVNGVESNEPAPGGGSVAALGGSLGAALTAMVGNLSIGKKTYEQLTEAQQKEMNIQFKKVVQLKEKLNHLIDEDTNAFNEVMGAFKLPKETEEEKALRKEAIQKATKVALEVPLLAATESLNVLKTQKIFAEYGNINAITDIGVGALMAYAGLEGALFNVEINLQGIKDEAYVKSVREECDILIKTGKALKEEVLETVYKKLGK</sequence>
<name>A6TWU2_ALKMQ</name>
<dbReference type="InterPro" id="IPR007044">
    <property type="entry name" value="Cyclodeamin/CycHdrlase"/>
</dbReference>
<keyword evidence="2" id="KW-0808">Transferase</keyword>
<evidence type="ECO:0000313" key="2">
    <source>
        <dbReference type="EMBL" id="ABR50660.1"/>
    </source>
</evidence>
<keyword evidence="3" id="KW-1185">Reference proteome</keyword>
<dbReference type="STRING" id="293826.Amet_4589"/>
<dbReference type="eggNOG" id="COG3404">
    <property type="taxonomic scope" value="Bacteria"/>
</dbReference>
<dbReference type="AlphaFoldDB" id="A6TWU2"/>
<accession>A6TWU2</accession>
<evidence type="ECO:0000259" key="1">
    <source>
        <dbReference type="Pfam" id="PF04961"/>
    </source>
</evidence>
<gene>
    <name evidence="2" type="ordered locus">Amet_4589</name>
</gene>
<dbReference type="RefSeq" id="WP_012065548.1">
    <property type="nucleotide sequence ID" value="NC_009633.1"/>
</dbReference>
<dbReference type="Gene3D" id="1.20.120.680">
    <property type="entry name" value="Formiminotetrahydrofolate cyclodeaminase monomer, up-and-down helical bundle"/>
    <property type="match status" value="1"/>
</dbReference>